<gene>
    <name evidence="7" type="ORF">DAY19_05250</name>
</gene>
<evidence type="ECO:0000259" key="6">
    <source>
        <dbReference type="PROSITE" id="PS50234"/>
    </source>
</evidence>
<organism evidence="7 8">
    <name type="scientific">Halobacteriovorax vibrionivorans</name>
    <dbReference type="NCBI Taxonomy" id="2152716"/>
    <lineage>
        <taxon>Bacteria</taxon>
        <taxon>Pseudomonadati</taxon>
        <taxon>Bdellovibrionota</taxon>
        <taxon>Bacteriovoracia</taxon>
        <taxon>Bacteriovoracales</taxon>
        <taxon>Halobacteriovoraceae</taxon>
        <taxon>Halobacteriovorax</taxon>
    </lineage>
</organism>
<evidence type="ECO:0000256" key="3">
    <source>
        <dbReference type="ARBA" id="ARBA00022989"/>
    </source>
</evidence>
<dbReference type="PROSITE" id="PS50234">
    <property type="entry name" value="VWFA"/>
    <property type="match status" value="1"/>
</dbReference>
<dbReference type="RefSeq" id="WP_114706125.1">
    <property type="nucleotide sequence ID" value="NZ_QDKL01000001.1"/>
</dbReference>
<keyword evidence="8" id="KW-1185">Reference proteome</keyword>
<feature type="transmembrane region" description="Helical" evidence="5">
    <location>
        <begin position="303"/>
        <end position="323"/>
    </location>
</feature>
<feature type="transmembrane region" description="Helical" evidence="5">
    <location>
        <begin position="50"/>
        <end position="71"/>
    </location>
</feature>
<dbReference type="InterPro" id="IPR002035">
    <property type="entry name" value="VWF_A"/>
</dbReference>
<dbReference type="SUPFAM" id="SSF53300">
    <property type="entry name" value="vWA-like"/>
    <property type="match status" value="1"/>
</dbReference>
<dbReference type="PANTHER" id="PTHR22550:SF5">
    <property type="entry name" value="LEUCINE ZIPPER PROTEIN 4"/>
    <property type="match status" value="1"/>
</dbReference>
<dbReference type="Gene3D" id="3.40.50.410">
    <property type="entry name" value="von Willebrand factor, type A domain"/>
    <property type="match status" value="1"/>
</dbReference>
<keyword evidence="2 5" id="KW-0812">Transmembrane</keyword>
<keyword evidence="1" id="KW-1003">Cell membrane</keyword>
<sequence>MLDSYVFQNKYLFIAGLVGLLFWILDFFSVMRKGELILPPKYRTQNVFSIMRGILLVLGVISWLLISFALMGPKTPMGKSNVKKEINDIYFVVDVSRSMLAEDFPPNRLEAAKEQIRKFVELSPVDRIGIIMFGDKVFTLIPVTTDLKLVEQSIEQIKIGFLGSGTNIGDALGLALARSETSIAANKSIVLLTDGSANAGLMSPMQAAEKAKELGIKIYTIGIGGDPNAKLPVGRDAYGRKRYQNMPGQSMDFETLRKIAQESGGKDFVASDNDSLNEVLSEINKLERKGLEIKGRIIYKEDYYKYLMAGFFLLVFVESIRRIGYREVA</sequence>
<proteinExistence type="predicted"/>
<feature type="domain" description="VWFA" evidence="6">
    <location>
        <begin position="88"/>
        <end position="283"/>
    </location>
</feature>
<dbReference type="Pfam" id="PF00092">
    <property type="entry name" value="VWA"/>
    <property type="match status" value="1"/>
</dbReference>
<evidence type="ECO:0000256" key="1">
    <source>
        <dbReference type="ARBA" id="ARBA00022475"/>
    </source>
</evidence>
<dbReference type="InterPro" id="IPR036465">
    <property type="entry name" value="vWFA_dom_sf"/>
</dbReference>
<evidence type="ECO:0000256" key="5">
    <source>
        <dbReference type="SAM" id="Phobius"/>
    </source>
</evidence>
<accession>A0ABY0IJQ3</accession>
<feature type="transmembrane region" description="Helical" evidence="5">
    <location>
        <begin position="12"/>
        <end position="30"/>
    </location>
</feature>
<dbReference type="SMART" id="SM00327">
    <property type="entry name" value="VWA"/>
    <property type="match status" value="1"/>
</dbReference>
<evidence type="ECO:0000313" key="8">
    <source>
        <dbReference type="Proteomes" id="UP000443582"/>
    </source>
</evidence>
<name>A0ABY0IJQ3_9BACT</name>
<evidence type="ECO:0000256" key="2">
    <source>
        <dbReference type="ARBA" id="ARBA00022692"/>
    </source>
</evidence>
<evidence type="ECO:0000313" key="7">
    <source>
        <dbReference type="EMBL" id="RZF23177.1"/>
    </source>
</evidence>
<dbReference type="InterPro" id="IPR050768">
    <property type="entry name" value="UPF0353/GerABKA_families"/>
</dbReference>
<dbReference type="PANTHER" id="PTHR22550">
    <property type="entry name" value="SPORE GERMINATION PROTEIN"/>
    <property type="match status" value="1"/>
</dbReference>
<reference evidence="8" key="1">
    <citation type="journal article" date="2019" name="Int. J. Syst. Evol. Microbiol.">
        <title>Halobacteriovorax valvorus sp. nov., a novel prokaryotic predator isolated from coastal seawater of China.</title>
        <authorList>
            <person name="Chen M.-X."/>
        </authorList>
    </citation>
    <scope>NUCLEOTIDE SEQUENCE [LARGE SCALE GENOMIC DNA]</scope>
    <source>
        <strain evidence="8">BL9</strain>
    </source>
</reference>
<keyword evidence="4 5" id="KW-0472">Membrane</keyword>
<dbReference type="Proteomes" id="UP000443582">
    <property type="component" value="Unassembled WGS sequence"/>
</dbReference>
<comment type="caution">
    <text evidence="7">The sequence shown here is derived from an EMBL/GenBank/DDBJ whole genome shotgun (WGS) entry which is preliminary data.</text>
</comment>
<evidence type="ECO:0000256" key="4">
    <source>
        <dbReference type="ARBA" id="ARBA00023136"/>
    </source>
</evidence>
<dbReference type="EMBL" id="QDKL01000001">
    <property type="protein sequence ID" value="RZF23177.1"/>
    <property type="molecule type" value="Genomic_DNA"/>
</dbReference>
<protein>
    <submittedName>
        <fullName evidence="7">VWA domain-containing protein</fullName>
    </submittedName>
</protein>
<keyword evidence="3 5" id="KW-1133">Transmembrane helix</keyword>